<keyword evidence="4" id="KW-1015">Disulfide bond</keyword>
<name>A0A1V9XMN5_9ACAR</name>
<dbReference type="PANTHER" id="PTHR13593">
    <property type="match status" value="1"/>
</dbReference>
<gene>
    <name evidence="6" type="ORF">BIW11_03362</name>
</gene>
<dbReference type="PROSITE" id="PS50007">
    <property type="entry name" value="PIPLC_X_DOMAIN"/>
    <property type="match status" value="1"/>
</dbReference>
<protein>
    <submittedName>
        <fullName evidence="6">Uncharacterized protein</fullName>
    </submittedName>
</protein>
<evidence type="ECO:0000313" key="7">
    <source>
        <dbReference type="Proteomes" id="UP000192247"/>
    </source>
</evidence>
<dbReference type="GO" id="GO:0008081">
    <property type="term" value="F:phosphoric diester hydrolase activity"/>
    <property type="evidence" value="ECO:0007669"/>
    <property type="project" value="InterPro"/>
</dbReference>
<dbReference type="InParanoid" id="A0A1V9XMN5"/>
<evidence type="ECO:0000313" key="6">
    <source>
        <dbReference type="EMBL" id="OQR74775.1"/>
    </source>
</evidence>
<reference evidence="6 7" key="1">
    <citation type="journal article" date="2017" name="Gigascience">
        <title>Draft genome of the honey bee ectoparasitic mite, Tropilaelaps mercedesae, is shaped by the parasitic life history.</title>
        <authorList>
            <person name="Dong X."/>
            <person name="Armstrong S.D."/>
            <person name="Xia D."/>
            <person name="Makepeace B.L."/>
            <person name="Darby A.C."/>
            <person name="Kadowaki T."/>
        </authorList>
    </citation>
    <scope>NUCLEOTIDE SEQUENCE [LARGE SCALE GENOMIC DNA]</scope>
    <source>
        <strain evidence="6">Wuxi-XJTLU</strain>
    </source>
</reference>
<dbReference type="GO" id="GO:0046872">
    <property type="term" value="F:metal ion binding"/>
    <property type="evidence" value="ECO:0007669"/>
    <property type="project" value="UniProtKB-KW"/>
</dbReference>
<evidence type="ECO:0000256" key="3">
    <source>
        <dbReference type="ARBA" id="ARBA00022842"/>
    </source>
</evidence>
<dbReference type="GO" id="GO:0006629">
    <property type="term" value="P:lipid metabolic process"/>
    <property type="evidence" value="ECO:0007669"/>
    <property type="project" value="InterPro"/>
</dbReference>
<organism evidence="6 7">
    <name type="scientific">Tropilaelaps mercedesae</name>
    <dbReference type="NCBI Taxonomy" id="418985"/>
    <lineage>
        <taxon>Eukaryota</taxon>
        <taxon>Metazoa</taxon>
        <taxon>Ecdysozoa</taxon>
        <taxon>Arthropoda</taxon>
        <taxon>Chelicerata</taxon>
        <taxon>Arachnida</taxon>
        <taxon>Acari</taxon>
        <taxon>Parasitiformes</taxon>
        <taxon>Mesostigmata</taxon>
        <taxon>Gamasina</taxon>
        <taxon>Dermanyssoidea</taxon>
        <taxon>Laelapidae</taxon>
        <taxon>Tropilaelaps</taxon>
    </lineage>
</organism>
<sequence>MAMKTKIEFKKLKHVLLVSIVFFMFILRAEQKTKDHEIRPRRCDNLDGTQGQGCREHQNVQGDSTRREYITTLPRGRRKCVCEKSSHKLRARNSFTGRHYISVVIFAGANRLREVGIMIYGLRYSEVPRAKLRVYPGPCDPTPTADVRLFEVQDFVKKEHPDYVTVSTGIFLPRTSWSVKNLPNRTLIYALLLIDNVEHAEISFKSEARWMEENVPIIGTLPLIELALPGTHQSGAYSPYVGSIFGEQRGMIYCQEEDVFTQLLYGIRALDFRPAAVSKKNSPYNGFEYFIYNGKVPTGNNLETILEDVKNFLELYTKEFIFIDFSEYAVGFDNQEAYDGLDKLVQAKIGRYVFPRNNTRLRQAVEKNLQDLLTGNYRVMLTYANDSKFTANIFPGVVRLWYDIPAAADLRYKLQWELHKERQKYEWFYNAMPQIIPTPSSWWTRLDDKSAGGFRFRFYDLFVQNANLISLDYFTSSDIVELSKLLCTKRAEEKRNRYMPPFK</sequence>
<comment type="catalytic activity">
    <reaction evidence="1">
        <text>an N-(acyl)-sphingosylphosphoethanolamine = an N-(acyl)-sphingosyl-1,3-cyclic phosphate + ethanolamine</text>
        <dbReference type="Rhea" id="RHEA:60648"/>
        <dbReference type="ChEBI" id="CHEBI:57603"/>
        <dbReference type="ChEBI" id="CHEBI:143891"/>
        <dbReference type="ChEBI" id="CHEBI:143892"/>
    </reaction>
</comment>
<dbReference type="OrthoDB" id="1046782at2759"/>
<dbReference type="Proteomes" id="UP000192247">
    <property type="component" value="Unassembled WGS sequence"/>
</dbReference>
<evidence type="ECO:0000256" key="2">
    <source>
        <dbReference type="ARBA" id="ARBA00022723"/>
    </source>
</evidence>
<keyword evidence="5" id="KW-0456">Lyase</keyword>
<evidence type="ECO:0000256" key="4">
    <source>
        <dbReference type="ARBA" id="ARBA00023157"/>
    </source>
</evidence>
<dbReference type="GO" id="GO:0016829">
    <property type="term" value="F:lyase activity"/>
    <property type="evidence" value="ECO:0007669"/>
    <property type="project" value="UniProtKB-KW"/>
</dbReference>
<dbReference type="EMBL" id="MNPL01007416">
    <property type="protein sequence ID" value="OQR74775.1"/>
    <property type="molecule type" value="Genomic_DNA"/>
</dbReference>
<dbReference type="AlphaFoldDB" id="A0A1V9XMN5"/>
<dbReference type="SUPFAM" id="SSF51695">
    <property type="entry name" value="PLC-like phosphodiesterases"/>
    <property type="match status" value="1"/>
</dbReference>
<keyword evidence="7" id="KW-1185">Reference proteome</keyword>
<dbReference type="InterPro" id="IPR017946">
    <property type="entry name" value="PLC-like_Pdiesterase_TIM-brl"/>
</dbReference>
<evidence type="ECO:0000256" key="5">
    <source>
        <dbReference type="ARBA" id="ARBA00023239"/>
    </source>
</evidence>
<keyword evidence="2" id="KW-0479">Metal-binding</keyword>
<evidence type="ECO:0000256" key="1">
    <source>
        <dbReference type="ARBA" id="ARBA00000110"/>
    </source>
</evidence>
<comment type="caution">
    <text evidence="6">The sequence shown here is derived from an EMBL/GenBank/DDBJ whole genome shotgun (WGS) entry which is preliminary data.</text>
</comment>
<proteinExistence type="predicted"/>
<dbReference type="PANTHER" id="PTHR13593:SF113">
    <property type="entry name" value="SI:DKEY-266F7.9"/>
    <property type="match status" value="1"/>
</dbReference>
<keyword evidence="3" id="KW-0460">Magnesium</keyword>
<accession>A0A1V9XMN5</accession>
<dbReference type="Gene3D" id="3.20.20.190">
    <property type="entry name" value="Phosphatidylinositol (PI) phosphodiesterase"/>
    <property type="match status" value="1"/>
</dbReference>
<dbReference type="InterPro" id="IPR051057">
    <property type="entry name" value="PI-PLC_domain"/>
</dbReference>